<dbReference type="PANTHER" id="PTHR33983:SF1">
    <property type="entry name" value="OS07G0185900 PROTEIN"/>
    <property type="match status" value="1"/>
</dbReference>
<evidence type="ECO:0000313" key="2">
    <source>
        <dbReference type="EMBL" id="KAL0464451.1"/>
    </source>
</evidence>
<reference evidence="2" key="1">
    <citation type="submission" date="2020-06" db="EMBL/GenBank/DDBJ databases">
        <authorList>
            <person name="Li T."/>
            <person name="Hu X."/>
            <person name="Zhang T."/>
            <person name="Song X."/>
            <person name="Zhang H."/>
            <person name="Dai N."/>
            <person name="Sheng W."/>
            <person name="Hou X."/>
            <person name="Wei L."/>
        </authorList>
    </citation>
    <scope>NUCLEOTIDE SEQUENCE</scope>
    <source>
        <strain evidence="2">KEN1</strain>
        <tissue evidence="2">Leaf</tissue>
    </source>
</reference>
<reference evidence="2" key="2">
    <citation type="journal article" date="2024" name="Plant">
        <title>Genomic evolution and insights into agronomic trait innovations of Sesamum species.</title>
        <authorList>
            <person name="Miao H."/>
            <person name="Wang L."/>
            <person name="Qu L."/>
            <person name="Liu H."/>
            <person name="Sun Y."/>
            <person name="Le M."/>
            <person name="Wang Q."/>
            <person name="Wei S."/>
            <person name="Zheng Y."/>
            <person name="Lin W."/>
            <person name="Duan Y."/>
            <person name="Cao H."/>
            <person name="Xiong S."/>
            <person name="Wang X."/>
            <person name="Wei L."/>
            <person name="Li C."/>
            <person name="Ma Q."/>
            <person name="Ju M."/>
            <person name="Zhao R."/>
            <person name="Li G."/>
            <person name="Mu C."/>
            <person name="Tian Q."/>
            <person name="Mei H."/>
            <person name="Zhang T."/>
            <person name="Gao T."/>
            <person name="Zhang H."/>
        </authorList>
    </citation>
    <scope>NUCLEOTIDE SEQUENCE</scope>
    <source>
        <strain evidence="2">KEN1</strain>
    </source>
</reference>
<protein>
    <submittedName>
        <fullName evidence="2">Uncharacterized protein</fullName>
    </submittedName>
</protein>
<dbReference type="EMBL" id="JACGWN010000001">
    <property type="protein sequence ID" value="KAL0464451.1"/>
    <property type="molecule type" value="Genomic_DNA"/>
</dbReference>
<name>A0AAW2YFE3_9LAMI</name>
<dbReference type="PANTHER" id="PTHR33983">
    <property type="entry name" value="OS07G0185900 PROTEIN"/>
    <property type="match status" value="1"/>
</dbReference>
<feature type="compositionally biased region" description="Basic and acidic residues" evidence="1">
    <location>
        <begin position="72"/>
        <end position="82"/>
    </location>
</feature>
<accession>A0AAW2YFE3</accession>
<evidence type="ECO:0000256" key="1">
    <source>
        <dbReference type="SAM" id="MobiDB-lite"/>
    </source>
</evidence>
<sequence>MGSNSKSILSHISIKTSNFSLHVQEKSCRFQRAEGQNMGRYSELLDLSLRIFSRFHSHCPQTARMYYHPPAPHKDSSHHDDNGATTEPAAAVRGRFGVAWFDTTDFILYTVA</sequence>
<comment type="caution">
    <text evidence="2">The sequence shown here is derived from an EMBL/GenBank/DDBJ whole genome shotgun (WGS) entry which is preliminary data.</text>
</comment>
<organism evidence="2">
    <name type="scientific">Sesamum latifolium</name>
    <dbReference type="NCBI Taxonomy" id="2727402"/>
    <lineage>
        <taxon>Eukaryota</taxon>
        <taxon>Viridiplantae</taxon>
        <taxon>Streptophyta</taxon>
        <taxon>Embryophyta</taxon>
        <taxon>Tracheophyta</taxon>
        <taxon>Spermatophyta</taxon>
        <taxon>Magnoliopsida</taxon>
        <taxon>eudicotyledons</taxon>
        <taxon>Gunneridae</taxon>
        <taxon>Pentapetalae</taxon>
        <taxon>asterids</taxon>
        <taxon>lamiids</taxon>
        <taxon>Lamiales</taxon>
        <taxon>Pedaliaceae</taxon>
        <taxon>Sesamum</taxon>
    </lineage>
</organism>
<proteinExistence type="predicted"/>
<dbReference type="AlphaFoldDB" id="A0AAW2YFE3"/>
<gene>
    <name evidence="2" type="ORF">Slati_0332700</name>
</gene>
<feature type="region of interest" description="Disordered" evidence="1">
    <location>
        <begin position="66"/>
        <end position="86"/>
    </location>
</feature>